<dbReference type="EMBL" id="JAHDYR010000005">
    <property type="protein sequence ID" value="KAG9396624.1"/>
    <property type="molecule type" value="Genomic_DNA"/>
</dbReference>
<accession>A0A8J6E1P5</accession>
<sequence>MVTEVQAPTEAIQEILKAQHKRVLSFTDSVSRENLEKAEEIEMKKKSTKKNLVAAADGSKIAAKAKETYAKRLKKQHRSKKAPKKATMT</sequence>
<keyword evidence="2" id="KW-1185">Reference proteome</keyword>
<evidence type="ECO:0000313" key="1">
    <source>
        <dbReference type="EMBL" id="KAG9396624.1"/>
    </source>
</evidence>
<name>A0A8J6E1P5_9EUKA</name>
<gene>
    <name evidence="1" type="ORF">J8273_1641</name>
</gene>
<protein>
    <submittedName>
        <fullName evidence="1">Uncharacterized protein</fullName>
    </submittedName>
</protein>
<comment type="caution">
    <text evidence="1">The sequence shown here is derived from an EMBL/GenBank/DDBJ whole genome shotgun (WGS) entry which is preliminary data.</text>
</comment>
<dbReference type="Proteomes" id="UP000717585">
    <property type="component" value="Unassembled WGS sequence"/>
</dbReference>
<organism evidence="1 2">
    <name type="scientific">Carpediemonas membranifera</name>
    <dbReference type="NCBI Taxonomy" id="201153"/>
    <lineage>
        <taxon>Eukaryota</taxon>
        <taxon>Metamonada</taxon>
        <taxon>Carpediemonas-like organisms</taxon>
        <taxon>Carpediemonas</taxon>
    </lineage>
</organism>
<evidence type="ECO:0000313" key="2">
    <source>
        <dbReference type="Proteomes" id="UP000717585"/>
    </source>
</evidence>
<reference evidence="1" key="1">
    <citation type="submission" date="2021-05" db="EMBL/GenBank/DDBJ databases">
        <title>A free-living protist that lacks canonical eukaryotic 1 DNA replication and segregation systems.</title>
        <authorList>
            <person name="Salas-Leiva D.E."/>
            <person name="Tromer E.C."/>
            <person name="Curtis B.A."/>
            <person name="Jerlstrom-Hultqvist J."/>
            <person name="Kolisko M."/>
            <person name="Yi Z."/>
            <person name="Salas-Leiva J.S."/>
            <person name="Gallot-Lavallee L."/>
            <person name="Kops G.J.P.L."/>
            <person name="Archibald J.M."/>
            <person name="Simpson A.G.B."/>
            <person name="Roger A.J."/>
        </authorList>
    </citation>
    <scope>NUCLEOTIDE SEQUENCE</scope>
    <source>
        <strain evidence="1">BICM</strain>
    </source>
</reference>
<dbReference type="AlphaFoldDB" id="A0A8J6E1P5"/>
<proteinExistence type="predicted"/>